<evidence type="ECO:0000313" key="11">
    <source>
        <dbReference type="Proteomes" id="UP000095280"/>
    </source>
</evidence>
<name>A0A1I8J1M1_9PLAT</name>
<feature type="region of interest" description="Disordered" evidence="9">
    <location>
        <begin position="234"/>
        <end position="253"/>
    </location>
</feature>
<organism evidence="11 12">
    <name type="scientific">Macrostomum lignano</name>
    <dbReference type="NCBI Taxonomy" id="282301"/>
    <lineage>
        <taxon>Eukaryota</taxon>
        <taxon>Metazoa</taxon>
        <taxon>Spiralia</taxon>
        <taxon>Lophotrochozoa</taxon>
        <taxon>Platyhelminthes</taxon>
        <taxon>Rhabditophora</taxon>
        <taxon>Macrostomorpha</taxon>
        <taxon>Macrostomida</taxon>
        <taxon>Macrostomidae</taxon>
        <taxon>Macrostomum</taxon>
    </lineage>
</organism>
<dbReference type="PANTHER" id="PTHR43104:SF2">
    <property type="entry name" value="L-2-HYDROXYGLUTARATE DEHYDROGENASE, MITOCHONDRIAL"/>
    <property type="match status" value="1"/>
</dbReference>
<dbReference type="NCBIfam" id="NF008726">
    <property type="entry name" value="PRK11728.1"/>
    <property type="match status" value="1"/>
</dbReference>
<evidence type="ECO:0000256" key="9">
    <source>
        <dbReference type="SAM" id="MobiDB-lite"/>
    </source>
</evidence>
<dbReference type="PANTHER" id="PTHR43104">
    <property type="entry name" value="L-2-HYDROXYGLUTARATE DEHYDROGENASE, MITOCHONDRIAL"/>
    <property type="match status" value="1"/>
</dbReference>
<comment type="similarity">
    <text evidence="6">Belongs to the L2HGDH family.</text>
</comment>
<keyword evidence="2" id="KW-0285">Flavoprotein</keyword>
<evidence type="ECO:0000256" key="1">
    <source>
        <dbReference type="ARBA" id="ARBA00001974"/>
    </source>
</evidence>
<dbReference type="EC" id="1.1.99.2" evidence="7"/>
<accession>A0A1I8J1M1</accession>
<evidence type="ECO:0000256" key="5">
    <source>
        <dbReference type="ARBA" id="ARBA00036066"/>
    </source>
</evidence>
<dbReference type="Proteomes" id="UP000095280">
    <property type="component" value="Unplaced"/>
</dbReference>
<proteinExistence type="inferred from homology"/>
<evidence type="ECO:0000256" key="4">
    <source>
        <dbReference type="ARBA" id="ARBA00023002"/>
    </source>
</evidence>
<dbReference type="Gene3D" id="3.50.50.60">
    <property type="entry name" value="FAD/NAD(P)-binding domain"/>
    <property type="match status" value="1"/>
</dbReference>
<reference evidence="12" key="1">
    <citation type="submission" date="2016-11" db="UniProtKB">
        <authorList>
            <consortium name="WormBaseParasite"/>
        </authorList>
    </citation>
    <scope>IDENTIFICATION</scope>
</reference>
<dbReference type="Gene3D" id="3.30.9.10">
    <property type="entry name" value="D-Amino Acid Oxidase, subunit A, domain 2"/>
    <property type="match status" value="1"/>
</dbReference>
<feature type="domain" description="FAD dependent oxidoreductase" evidence="10">
    <location>
        <begin position="12"/>
        <end position="428"/>
    </location>
</feature>
<evidence type="ECO:0000256" key="2">
    <source>
        <dbReference type="ARBA" id="ARBA00022630"/>
    </source>
</evidence>
<keyword evidence="4" id="KW-0560">Oxidoreductase</keyword>
<comment type="cofactor">
    <cofactor evidence="1">
        <name>FAD</name>
        <dbReference type="ChEBI" id="CHEBI:57692"/>
    </cofactor>
</comment>
<dbReference type="Pfam" id="PF01266">
    <property type="entry name" value="DAO"/>
    <property type="match status" value="1"/>
</dbReference>
<keyword evidence="3" id="KW-0274">FAD</keyword>
<comment type="catalytic activity">
    <reaction evidence="5">
        <text>(S)-2-hydroxyglutarate + A = 2-oxoglutarate + AH2</text>
        <dbReference type="Rhea" id="RHEA:21252"/>
        <dbReference type="ChEBI" id="CHEBI:13193"/>
        <dbReference type="ChEBI" id="CHEBI:16782"/>
        <dbReference type="ChEBI" id="CHEBI:16810"/>
        <dbReference type="ChEBI" id="CHEBI:17499"/>
        <dbReference type="EC" id="1.1.99.2"/>
    </reaction>
</comment>
<evidence type="ECO:0000256" key="7">
    <source>
        <dbReference type="ARBA" id="ARBA00038878"/>
    </source>
</evidence>
<dbReference type="GO" id="GO:0047545">
    <property type="term" value="F:(S)-2-hydroxyglutarate dehydrogenase activity"/>
    <property type="evidence" value="ECO:0007669"/>
    <property type="project" value="UniProtKB-EC"/>
</dbReference>
<evidence type="ECO:0000256" key="8">
    <source>
        <dbReference type="ARBA" id="ARBA00041137"/>
    </source>
</evidence>
<protein>
    <recommendedName>
        <fullName evidence="8">L-2-hydroxyglutarate dehydrogenase, mitochondrial</fullName>
        <ecNumber evidence="7">1.1.99.2</ecNumber>
    </recommendedName>
</protein>
<dbReference type="AlphaFoldDB" id="A0A1I8J1M1"/>
<dbReference type="SUPFAM" id="SSF51905">
    <property type="entry name" value="FAD/NAD(P)-binding domain"/>
    <property type="match status" value="1"/>
</dbReference>
<sequence>QPLSTMPGHRFDLAIVGGGIVGAATAREVTKRWPKLRCLLLEKESGLARHQSGHNSGVIHAGIYYQPGSLKAKLCVRGMRRMYDYCDARRLPCKKVGKLIVATREDEFDRLAELKRRGEENRVPDLRLLTNQSEILAVEPNCTGGLRALHSPHTGIADFGAVTRSFGDDFLASGGEIRLGFELASVRFDSAQLSEPNGYPLTLQPATGESVSCRRLITCAGLHSDRVAAMTLTKDDASSDSKTAQSPPPPPSIVPFRGDYLVLRPGRESLVRGNIYPVPDLRFPFLGVHFTPRVDGSVWLGPNAVLAFKREGYGLWDISARDLADALSKPGLWRLLAANIGPGLRELRRVIDTGAMVEELRRFVPSLSRDDVARGPSGVRAQALADTGALVDDFVIVGDSEGRVMHVCNAPSPAATSSLAIAEFVADRANEKLGLGLL</sequence>
<evidence type="ECO:0000256" key="6">
    <source>
        <dbReference type="ARBA" id="ARBA00037941"/>
    </source>
</evidence>
<evidence type="ECO:0000256" key="3">
    <source>
        <dbReference type="ARBA" id="ARBA00022827"/>
    </source>
</evidence>
<evidence type="ECO:0000259" key="10">
    <source>
        <dbReference type="Pfam" id="PF01266"/>
    </source>
</evidence>
<dbReference type="InterPro" id="IPR036188">
    <property type="entry name" value="FAD/NAD-bd_sf"/>
</dbReference>
<evidence type="ECO:0000313" key="12">
    <source>
        <dbReference type="WBParaSite" id="maker-uti_cns_0045405-snap-gene-1.40-mRNA-1"/>
    </source>
</evidence>
<keyword evidence="11" id="KW-1185">Reference proteome</keyword>
<dbReference type="WBParaSite" id="maker-uti_cns_0045405-snap-gene-1.40-mRNA-1">
    <property type="protein sequence ID" value="maker-uti_cns_0045405-snap-gene-1.40-mRNA-1"/>
    <property type="gene ID" value="maker-uti_cns_0045405-snap-gene-1.40"/>
</dbReference>
<dbReference type="InterPro" id="IPR006076">
    <property type="entry name" value="FAD-dep_OxRdtase"/>
</dbReference>